<evidence type="ECO:0000313" key="10">
    <source>
        <dbReference type="EMBL" id="KAH9361848.1"/>
    </source>
</evidence>
<evidence type="ECO:0000256" key="7">
    <source>
        <dbReference type="SAM" id="MobiDB-lite"/>
    </source>
</evidence>
<dbReference type="AlphaFoldDB" id="A0A9J6FHD0"/>
<gene>
    <name evidence="10" type="ORF">HPB48_003743</name>
</gene>
<feature type="region of interest" description="Disordered" evidence="7">
    <location>
        <begin position="257"/>
        <end position="284"/>
    </location>
</feature>
<dbReference type="GO" id="GO:0008270">
    <property type="term" value="F:zinc ion binding"/>
    <property type="evidence" value="ECO:0007669"/>
    <property type="project" value="UniProtKB-KW"/>
</dbReference>
<dbReference type="SUPFAM" id="SSF57850">
    <property type="entry name" value="RING/U-box"/>
    <property type="match status" value="1"/>
</dbReference>
<dbReference type="InterPro" id="IPR001258">
    <property type="entry name" value="NHL_repeat"/>
</dbReference>
<evidence type="ECO:0000259" key="9">
    <source>
        <dbReference type="PROSITE" id="PS50119"/>
    </source>
</evidence>
<dbReference type="InterPro" id="IPR050952">
    <property type="entry name" value="TRIM-NHL_E3_ligases"/>
</dbReference>
<dbReference type="Gene3D" id="3.30.160.60">
    <property type="entry name" value="Classic Zinc Finger"/>
    <property type="match status" value="1"/>
</dbReference>
<evidence type="ECO:0000259" key="8">
    <source>
        <dbReference type="PROSITE" id="PS50089"/>
    </source>
</evidence>
<feature type="repeat" description="NHL" evidence="6">
    <location>
        <begin position="357"/>
        <end position="402"/>
    </location>
</feature>
<dbReference type="PROSITE" id="PS50089">
    <property type="entry name" value="ZF_RING_2"/>
    <property type="match status" value="1"/>
</dbReference>
<feature type="repeat" description="NHL" evidence="6">
    <location>
        <begin position="403"/>
        <end position="444"/>
    </location>
</feature>
<dbReference type="PANTHER" id="PTHR24104:SF41">
    <property type="entry name" value="BRAIN TUMOR PROTEIN"/>
    <property type="match status" value="1"/>
</dbReference>
<dbReference type="Pfam" id="PF01436">
    <property type="entry name" value="NHL"/>
    <property type="match status" value="3"/>
</dbReference>
<dbReference type="SMART" id="SM00184">
    <property type="entry name" value="RING"/>
    <property type="match status" value="1"/>
</dbReference>
<evidence type="ECO:0000313" key="11">
    <source>
        <dbReference type="Proteomes" id="UP000821853"/>
    </source>
</evidence>
<dbReference type="InterPro" id="IPR000315">
    <property type="entry name" value="Znf_B-box"/>
</dbReference>
<keyword evidence="1" id="KW-0479">Metal-binding</keyword>
<dbReference type="GO" id="GO:0043161">
    <property type="term" value="P:proteasome-mediated ubiquitin-dependent protein catabolic process"/>
    <property type="evidence" value="ECO:0007669"/>
    <property type="project" value="TreeGrafter"/>
</dbReference>
<dbReference type="InterPro" id="IPR013083">
    <property type="entry name" value="Znf_RING/FYVE/PHD"/>
</dbReference>
<dbReference type="PROSITE" id="PS50119">
    <property type="entry name" value="ZF_BBOX"/>
    <property type="match status" value="1"/>
</dbReference>
<protein>
    <recommendedName>
        <fullName evidence="12">RING-type domain-containing protein</fullName>
    </recommendedName>
</protein>
<dbReference type="Pfam" id="PF00097">
    <property type="entry name" value="zf-C3HC4"/>
    <property type="match status" value="1"/>
</dbReference>
<feature type="compositionally biased region" description="Polar residues" evidence="7">
    <location>
        <begin position="272"/>
        <end position="281"/>
    </location>
</feature>
<evidence type="ECO:0000256" key="1">
    <source>
        <dbReference type="ARBA" id="ARBA00022723"/>
    </source>
</evidence>
<dbReference type="SUPFAM" id="SSF101898">
    <property type="entry name" value="NHL repeat"/>
    <property type="match status" value="1"/>
</dbReference>
<dbReference type="InterPro" id="IPR017907">
    <property type="entry name" value="Znf_RING_CS"/>
</dbReference>
<dbReference type="PROSITE" id="PS00518">
    <property type="entry name" value="ZF_RING_1"/>
    <property type="match status" value="1"/>
</dbReference>
<keyword evidence="4" id="KW-0862">Zinc</keyword>
<dbReference type="FunFam" id="2.120.10.30:FF:000107">
    <property type="entry name" value="Uncharacterized protein"/>
    <property type="match status" value="1"/>
</dbReference>
<dbReference type="VEuPathDB" id="VectorBase:HLOH_051199"/>
<dbReference type="InterPro" id="IPR001841">
    <property type="entry name" value="Znf_RING"/>
</dbReference>
<evidence type="ECO:0000256" key="3">
    <source>
        <dbReference type="ARBA" id="ARBA00022771"/>
    </source>
</evidence>
<dbReference type="PANTHER" id="PTHR24104">
    <property type="entry name" value="E3 UBIQUITIN-PROTEIN LIGASE NHLRC1-RELATED"/>
    <property type="match status" value="1"/>
</dbReference>
<feature type="repeat" description="NHL" evidence="6">
    <location>
        <begin position="448"/>
        <end position="487"/>
    </location>
</feature>
<dbReference type="Gene3D" id="3.30.40.10">
    <property type="entry name" value="Zinc/RING finger domain, C3HC4 (zinc finger)"/>
    <property type="match status" value="1"/>
</dbReference>
<evidence type="ECO:0000256" key="6">
    <source>
        <dbReference type="PROSITE-ProRule" id="PRU00504"/>
    </source>
</evidence>
<evidence type="ECO:0008006" key="12">
    <source>
        <dbReference type="Google" id="ProtNLM"/>
    </source>
</evidence>
<dbReference type="Gene3D" id="2.120.10.30">
    <property type="entry name" value="TolB, C-terminal domain"/>
    <property type="match status" value="1"/>
</dbReference>
<evidence type="ECO:0000256" key="5">
    <source>
        <dbReference type="PROSITE-ProRule" id="PRU00024"/>
    </source>
</evidence>
<organism evidence="10 11">
    <name type="scientific">Haemaphysalis longicornis</name>
    <name type="common">Bush tick</name>
    <dbReference type="NCBI Taxonomy" id="44386"/>
    <lineage>
        <taxon>Eukaryota</taxon>
        <taxon>Metazoa</taxon>
        <taxon>Ecdysozoa</taxon>
        <taxon>Arthropoda</taxon>
        <taxon>Chelicerata</taxon>
        <taxon>Arachnida</taxon>
        <taxon>Acari</taxon>
        <taxon>Parasitiformes</taxon>
        <taxon>Ixodida</taxon>
        <taxon>Ixodoidea</taxon>
        <taxon>Ixodidae</taxon>
        <taxon>Haemaphysalinae</taxon>
        <taxon>Haemaphysalis</taxon>
    </lineage>
</organism>
<proteinExistence type="predicted"/>
<dbReference type="EMBL" id="JABSTR010000001">
    <property type="protein sequence ID" value="KAH9361848.1"/>
    <property type="molecule type" value="Genomic_DNA"/>
</dbReference>
<dbReference type="OMA" id="NDICNEC"/>
<reference evidence="10 11" key="1">
    <citation type="journal article" date="2020" name="Cell">
        <title>Large-Scale Comparative Analyses of Tick Genomes Elucidate Their Genetic Diversity and Vector Capacities.</title>
        <authorList>
            <consortium name="Tick Genome and Microbiome Consortium (TIGMIC)"/>
            <person name="Jia N."/>
            <person name="Wang J."/>
            <person name="Shi W."/>
            <person name="Du L."/>
            <person name="Sun Y."/>
            <person name="Zhan W."/>
            <person name="Jiang J.F."/>
            <person name="Wang Q."/>
            <person name="Zhang B."/>
            <person name="Ji P."/>
            <person name="Bell-Sakyi L."/>
            <person name="Cui X.M."/>
            <person name="Yuan T.T."/>
            <person name="Jiang B.G."/>
            <person name="Yang W.F."/>
            <person name="Lam T.T."/>
            <person name="Chang Q.C."/>
            <person name="Ding S.J."/>
            <person name="Wang X.J."/>
            <person name="Zhu J.G."/>
            <person name="Ruan X.D."/>
            <person name="Zhao L."/>
            <person name="Wei J.T."/>
            <person name="Ye R.Z."/>
            <person name="Que T.C."/>
            <person name="Du C.H."/>
            <person name="Zhou Y.H."/>
            <person name="Cheng J.X."/>
            <person name="Dai P.F."/>
            <person name="Guo W.B."/>
            <person name="Han X.H."/>
            <person name="Huang E.J."/>
            <person name="Li L.F."/>
            <person name="Wei W."/>
            <person name="Gao Y.C."/>
            <person name="Liu J.Z."/>
            <person name="Shao H.Z."/>
            <person name="Wang X."/>
            <person name="Wang C.C."/>
            <person name="Yang T.C."/>
            <person name="Huo Q.B."/>
            <person name="Li W."/>
            <person name="Chen H.Y."/>
            <person name="Chen S.E."/>
            <person name="Zhou L.G."/>
            <person name="Ni X.B."/>
            <person name="Tian J.H."/>
            <person name="Sheng Y."/>
            <person name="Liu T."/>
            <person name="Pan Y.S."/>
            <person name="Xia L.Y."/>
            <person name="Li J."/>
            <person name="Zhao F."/>
            <person name="Cao W.C."/>
        </authorList>
    </citation>
    <scope>NUCLEOTIDE SEQUENCE [LARGE SCALE GENOMIC DNA]</scope>
    <source>
        <strain evidence="10">HaeL-2018</strain>
    </source>
</reference>
<dbReference type="InterPro" id="IPR018957">
    <property type="entry name" value="Znf_C3HC4_RING-type"/>
</dbReference>
<feature type="repeat" description="NHL" evidence="6">
    <location>
        <begin position="310"/>
        <end position="353"/>
    </location>
</feature>
<evidence type="ECO:0000256" key="4">
    <source>
        <dbReference type="ARBA" id="ARBA00022833"/>
    </source>
</evidence>
<name>A0A9J6FHD0_HAELO</name>
<dbReference type="InterPro" id="IPR011042">
    <property type="entry name" value="6-blade_b-propeller_TolB-like"/>
</dbReference>
<keyword evidence="2" id="KW-0677">Repeat</keyword>
<comment type="caution">
    <text evidence="10">The sequence shown here is derived from an EMBL/GenBank/DDBJ whole genome shotgun (WGS) entry which is preliminary data.</text>
</comment>
<keyword evidence="11" id="KW-1185">Reference proteome</keyword>
<sequence length="582" mass="64373">MEGGLGERSPPGGGGDRNTASGALPKLSSKCRLCNTFTLPKVLLCSHKFCKSCLDRVRSADKVRCPECNRDTPLPPGGTDGLPSFYAVYNRPEPPTTEGTRIICTSCTVPIYTAVARCIDCDKFLCSNCAMAHDFMRCFAGHRVIALEGLQSTGDDQRAPQYNHGACSRHQPQGVVHLYRACNDICNECAQRQHPNETHDVEPMTESPQQLVGNSPRPIEGGSVTSHDLLMALQSVEQQALQNQREHGRVADGFHLYDNRSNNRAPEHATAPTPQNSTAKPTTKFLGTPGIGVWIRPPKFGIKRQKIICQHQFGEFGVKEGQFAEPSGVAVNAQNEIIVADTNNHRIQIFDQQGRFKRQFGECGRRDGQFCFPKRLAIIRQSGDIVVAERMPTHQIQIYNQQGGFVRKFGATILEHPRAVAVDPEGRVVVVECKVMRVAIFDQSGNVLKKFNCYGRLGFPNAVAVNNNEEIFISDNRAHCIQVFDYDGNFLRKIGGMGVTNYPIGVCISPNGDILVADNHDNFHLTVFRQDGQLIRALESKVKHSQCYDVAVMDGGWVVMASQDCHLYIYPYEQAAAPSDRS</sequence>
<evidence type="ECO:0000256" key="2">
    <source>
        <dbReference type="ARBA" id="ARBA00022737"/>
    </source>
</evidence>
<dbReference type="PROSITE" id="PS51125">
    <property type="entry name" value="NHL"/>
    <property type="match status" value="5"/>
</dbReference>
<dbReference type="GO" id="GO:0061630">
    <property type="term" value="F:ubiquitin protein ligase activity"/>
    <property type="evidence" value="ECO:0007669"/>
    <property type="project" value="TreeGrafter"/>
</dbReference>
<feature type="repeat" description="NHL" evidence="6">
    <location>
        <begin position="488"/>
        <end position="531"/>
    </location>
</feature>
<feature type="region of interest" description="Disordered" evidence="7">
    <location>
        <begin position="197"/>
        <end position="223"/>
    </location>
</feature>
<accession>A0A9J6FHD0</accession>
<keyword evidence="3 5" id="KW-0863">Zinc-finger</keyword>
<dbReference type="Proteomes" id="UP000821853">
    <property type="component" value="Chromosome 1"/>
</dbReference>
<dbReference type="GO" id="GO:0000209">
    <property type="term" value="P:protein polyubiquitination"/>
    <property type="evidence" value="ECO:0007669"/>
    <property type="project" value="TreeGrafter"/>
</dbReference>
<feature type="domain" description="B box-type" evidence="9">
    <location>
        <begin position="99"/>
        <end position="147"/>
    </location>
</feature>
<dbReference type="CDD" id="cd14959">
    <property type="entry name" value="NHL_brat_like"/>
    <property type="match status" value="1"/>
</dbReference>
<dbReference type="OrthoDB" id="342730at2759"/>
<feature type="domain" description="RING-type" evidence="8">
    <location>
        <begin position="31"/>
        <end position="69"/>
    </location>
</feature>